<proteinExistence type="predicted"/>
<reference evidence="1 2" key="1">
    <citation type="submission" date="2020-12" db="EMBL/GenBank/DDBJ databases">
        <title>Metabolic potential, ecology and presence of endohyphal bacteria is reflected in genomic diversity of Mucoromycotina.</title>
        <authorList>
            <person name="Muszewska A."/>
            <person name="Okrasinska A."/>
            <person name="Steczkiewicz K."/>
            <person name="Drgas O."/>
            <person name="Orlowska M."/>
            <person name="Perlinska-Lenart U."/>
            <person name="Aleksandrzak-Piekarczyk T."/>
            <person name="Szatraj K."/>
            <person name="Zielenkiewicz U."/>
            <person name="Pilsyk S."/>
            <person name="Malc E."/>
            <person name="Mieczkowski P."/>
            <person name="Kruszewska J.S."/>
            <person name="Biernat P."/>
            <person name="Pawlowska J."/>
        </authorList>
    </citation>
    <scope>NUCLEOTIDE SEQUENCE [LARGE SCALE GENOMIC DNA]</scope>
    <source>
        <strain evidence="1 2">CBS 142.35</strain>
    </source>
</reference>
<gene>
    <name evidence="1" type="ORF">INT45_013078</name>
</gene>
<comment type="caution">
    <text evidence="1">The sequence shown here is derived from an EMBL/GenBank/DDBJ whole genome shotgun (WGS) entry which is preliminary data.</text>
</comment>
<evidence type="ECO:0000313" key="1">
    <source>
        <dbReference type="EMBL" id="KAG2219212.1"/>
    </source>
</evidence>
<protein>
    <submittedName>
        <fullName evidence="1">Uncharacterized protein</fullName>
    </submittedName>
</protein>
<dbReference type="AlphaFoldDB" id="A0A8H7RXR2"/>
<dbReference type="Proteomes" id="UP000646827">
    <property type="component" value="Unassembled WGS sequence"/>
</dbReference>
<dbReference type="OrthoDB" id="10600319at2759"/>
<organism evidence="1 2">
    <name type="scientific">Circinella minor</name>
    <dbReference type="NCBI Taxonomy" id="1195481"/>
    <lineage>
        <taxon>Eukaryota</taxon>
        <taxon>Fungi</taxon>
        <taxon>Fungi incertae sedis</taxon>
        <taxon>Mucoromycota</taxon>
        <taxon>Mucoromycotina</taxon>
        <taxon>Mucoromycetes</taxon>
        <taxon>Mucorales</taxon>
        <taxon>Lichtheimiaceae</taxon>
        <taxon>Circinella</taxon>
    </lineage>
</organism>
<sequence>MEDFDLLHEYYQLQIKNYQSKEHVIKHFKEAGIDNIAGLAITADNIEESLIAEELDGAHFFDSLVNFGYFQIVARFQNHGFSAVTKQPSYCMARIMQHGKKKQ</sequence>
<keyword evidence="2" id="KW-1185">Reference proteome</keyword>
<evidence type="ECO:0000313" key="2">
    <source>
        <dbReference type="Proteomes" id="UP000646827"/>
    </source>
</evidence>
<accession>A0A8H7RXR2</accession>
<dbReference type="EMBL" id="JAEPRB010000190">
    <property type="protein sequence ID" value="KAG2219212.1"/>
    <property type="molecule type" value="Genomic_DNA"/>
</dbReference>
<name>A0A8H7RXR2_9FUNG</name>